<evidence type="ECO:0000256" key="1">
    <source>
        <dbReference type="SAM" id="MobiDB-lite"/>
    </source>
</evidence>
<reference evidence="3" key="1">
    <citation type="submission" date="2018-05" db="EMBL/GenBank/DDBJ databases">
        <authorList>
            <person name="Lanie J.A."/>
            <person name="Ng W.-L."/>
            <person name="Kazmierczak K.M."/>
            <person name="Andrzejewski T.M."/>
            <person name="Davidsen T.M."/>
            <person name="Wayne K.J."/>
            <person name="Tettelin H."/>
            <person name="Glass J.I."/>
            <person name="Rusch D."/>
            <person name="Podicherti R."/>
            <person name="Tsui H.-C.T."/>
            <person name="Winkler M.E."/>
        </authorList>
    </citation>
    <scope>NUCLEOTIDE SEQUENCE</scope>
</reference>
<name>A0A382IBR3_9ZZZZ</name>
<proteinExistence type="predicted"/>
<organism evidence="3">
    <name type="scientific">marine metagenome</name>
    <dbReference type="NCBI Taxonomy" id="408172"/>
    <lineage>
        <taxon>unclassified sequences</taxon>
        <taxon>metagenomes</taxon>
        <taxon>ecological metagenomes</taxon>
    </lineage>
</organism>
<dbReference type="NCBIfam" id="TIGR02605">
    <property type="entry name" value="CxxC_CxxC_SSSS"/>
    <property type="match status" value="1"/>
</dbReference>
<dbReference type="AlphaFoldDB" id="A0A382IBR3"/>
<dbReference type="PANTHER" id="PTHR34404:SF2">
    <property type="entry name" value="CONSERVED SERINE RICH PROTEIN"/>
    <property type="match status" value="1"/>
</dbReference>
<sequence length="116" mass="11701">MPIYEYECGRCGSFEHSQSISDKPLSRCPSCGSRKVKRLISASSFHLKGGGWYAQGYQTGDSSGDSPAASKSSTDGDTTGGSGKTGSTATKKTESGAGKSSGTAKKAGSSKTGGSD</sequence>
<evidence type="ECO:0000259" key="2">
    <source>
        <dbReference type="SMART" id="SM00834"/>
    </source>
</evidence>
<dbReference type="Gene3D" id="2.20.28.30">
    <property type="entry name" value="RNA polymerase ii, chain L"/>
    <property type="match status" value="1"/>
</dbReference>
<feature type="region of interest" description="Disordered" evidence="1">
    <location>
        <begin position="56"/>
        <end position="116"/>
    </location>
</feature>
<dbReference type="Pfam" id="PF09723">
    <property type="entry name" value="Zn_ribbon_8"/>
    <property type="match status" value="1"/>
</dbReference>
<feature type="domain" description="Putative regulatory protein FmdB zinc ribbon" evidence="2">
    <location>
        <begin position="1"/>
        <end position="41"/>
    </location>
</feature>
<gene>
    <name evidence="3" type="ORF">METZ01_LOCUS249531</name>
</gene>
<protein>
    <recommendedName>
        <fullName evidence="2">Putative regulatory protein FmdB zinc ribbon domain-containing protein</fullName>
    </recommendedName>
</protein>
<evidence type="ECO:0000313" key="3">
    <source>
        <dbReference type="EMBL" id="SVB96677.1"/>
    </source>
</evidence>
<feature type="compositionally biased region" description="Low complexity" evidence="1">
    <location>
        <begin position="60"/>
        <end position="77"/>
    </location>
</feature>
<accession>A0A382IBR3</accession>
<feature type="compositionally biased region" description="Low complexity" evidence="1">
    <location>
        <begin position="85"/>
        <end position="116"/>
    </location>
</feature>
<dbReference type="PANTHER" id="PTHR34404">
    <property type="entry name" value="REGULATORY PROTEIN, FMDB FAMILY"/>
    <property type="match status" value="1"/>
</dbReference>
<dbReference type="InterPro" id="IPR013429">
    <property type="entry name" value="Regulatory_FmdB_Zinc_ribbon"/>
</dbReference>
<dbReference type="EMBL" id="UINC01066211">
    <property type="protein sequence ID" value="SVB96677.1"/>
    <property type="molecule type" value="Genomic_DNA"/>
</dbReference>
<dbReference type="SMART" id="SM00834">
    <property type="entry name" value="CxxC_CXXC_SSSS"/>
    <property type="match status" value="1"/>
</dbReference>